<comment type="caution">
    <text evidence="1">The sequence shown here is derived from an EMBL/GenBank/DDBJ whole genome shotgun (WGS) entry which is preliminary data.</text>
</comment>
<reference evidence="1 2" key="1">
    <citation type="submission" date="2024-01" db="EMBL/GenBank/DDBJ databases">
        <authorList>
            <person name="Waweru B."/>
        </authorList>
    </citation>
    <scope>NUCLEOTIDE SEQUENCE [LARGE SCALE GENOMIC DNA]</scope>
</reference>
<evidence type="ECO:0000313" key="1">
    <source>
        <dbReference type="EMBL" id="CAK7338031.1"/>
    </source>
</evidence>
<evidence type="ECO:0000313" key="2">
    <source>
        <dbReference type="Proteomes" id="UP001314170"/>
    </source>
</evidence>
<dbReference type="InterPro" id="IPR007942">
    <property type="entry name" value="PLipase-like"/>
</dbReference>
<dbReference type="EMBL" id="CAWUPB010001108">
    <property type="protein sequence ID" value="CAK7338031.1"/>
    <property type="molecule type" value="Genomic_DNA"/>
</dbReference>
<protein>
    <submittedName>
        <fullName evidence="1">Uncharacterized protein</fullName>
    </submittedName>
</protein>
<organism evidence="1 2">
    <name type="scientific">Dovyalis caffra</name>
    <dbReference type="NCBI Taxonomy" id="77055"/>
    <lineage>
        <taxon>Eukaryota</taxon>
        <taxon>Viridiplantae</taxon>
        <taxon>Streptophyta</taxon>
        <taxon>Embryophyta</taxon>
        <taxon>Tracheophyta</taxon>
        <taxon>Spermatophyta</taxon>
        <taxon>Magnoliopsida</taxon>
        <taxon>eudicotyledons</taxon>
        <taxon>Gunneridae</taxon>
        <taxon>Pentapetalae</taxon>
        <taxon>rosids</taxon>
        <taxon>fabids</taxon>
        <taxon>Malpighiales</taxon>
        <taxon>Salicaceae</taxon>
        <taxon>Flacourtieae</taxon>
        <taxon>Dovyalis</taxon>
    </lineage>
</organism>
<name>A0AAV1RQI1_9ROSI</name>
<dbReference type="Pfam" id="PF05278">
    <property type="entry name" value="PEARLI-4"/>
    <property type="match status" value="1"/>
</dbReference>
<gene>
    <name evidence="1" type="ORF">DCAF_LOCUS13072</name>
</gene>
<dbReference type="PANTHER" id="PTHR35358:SF10">
    <property type="entry name" value="PLANT PHOSPHOLIPASE-LIKE PROTEIN"/>
    <property type="match status" value="1"/>
</dbReference>
<sequence length="188" mass="21725">MSQTEYKVKENLMPLLRNILGKYGDIAANYIMKTPEGRSSVLEDVCGLIYTFQEKKFGELTLFQIENAVAIVTDFERAGLKVDWLKQTLEDILETRKVIKQPTSLKEARYKTNQVINEKKRKLEEYEALMGWMVVFQEKTAMLQQNVSLTKKELHAAKTKAERINETISNAKAKVIYHTEHSPLNELL</sequence>
<keyword evidence="2" id="KW-1185">Reference proteome</keyword>
<dbReference type="PANTHER" id="PTHR35358">
    <property type="entry name" value="OS06G0711100 PROTEIN"/>
    <property type="match status" value="1"/>
</dbReference>
<proteinExistence type="predicted"/>
<dbReference type="Proteomes" id="UP001314170">
    <property type="component" value="Unassembled WGS sequence"/>
</dbReference>
<dbReference type="AlphaFoldDB" id="A0AAV1RQI1"/>
<accession>A0AAV1RQI1</accession>